<accession>A0A9P1FG34</accession>
<evidence type="ECO:0000313" key="9">
    <source>
        <dbReference type="Proteomes" id="UP001152797"/>
    </source>
</evidence>
<dbReference type="InterPro" id="IPR014001">
    <property type="entry name" value="Helicase_ATP-bd"/>
</dbReference>
<dbReference type="GO" id="GO:0004386">
    <property type="term" value="F:helicase activity"/>
    <property type="evidence" value="ECO:0007669"/>
    <property type="project" value="UniProtKB-KW"/>
</dbReference>
<dbReference type="OrthoDB" id="5857104at2759"/>
<dbReference type="Gene3D" id="3.40.50.300">
    <property type="entry name" value="P-loop containing nucleotide triphosphate hydrolases"/>
    <property type="match status" value="1"/>
</dbReference>
<evidence type="ECO:0000313" key="8">
    <source>
        <dbReference type="EMBL" id="CAL4760727.1"/>
    </source>
</evidence>
<keyword evidence="8" id="KW-0067">ATP-binding</keyword>
<dbReference type="SMART" id="SM00490">
    <property type="entry name" value="HELICc"/>
    <property type="match status" value="1"/>
</dbReference>
<dbReference type="EMBL" id="CAMXCT020000073">
    <property type="protein sequence ID" value="CAL1126790.1"/>
    <property type="molecule type" value="Genomic_DNA"/>
</dbReference>
<feature type="domain" description="Helicase ATP-binding" evidence="4">
    <location>
        <begin position="532"/>
        <end position="726"/>
    </location>
</feature>
<dbReference type="CDD" id="cd18793">
    <property type="entry name" value="SF2_C_SNF"/>
    <property type="match status" value="1"/>
</dbReference>
<dbReference type="PROSITE" id="PS51192">
    <property type="entry name" value="HELICASE_ATP_BIND_1"/>
    <property type="match status" value="1"/>
</dbReference>
<organism evidence="6">
    <name type="scientific">Cladocopium goreaui</name>
    <dbReference type="NCBI Taxonomy" id="2562237"/>
    <lineage>
        <taxon>Eukaryota</taxon>
        <taxon>Sar</taxon>
        <taxon>Alveolata</taxon>
        <taxon>Dinophyceae</taxon>
        <taxon>Suessiales</taxon>
        <taxon>Symbiodiniaceae</taxon>
        <taxon>Cladocopium</taxon>
    </lineage>
</organism>
<protein>
    <submittedName>
        <fullName evidence="8">ATP-dependent helicase YwqA</fullName>
    </submittedName>
</protein>
<dbReference type="InterPro" id="IPR027417">
    <property type="entry name" value="P-loop_NTPase"/>
</dbReference>
<evidence type="ECO:0000259" key="5">
    <source>
        <dbReference type="PROSITE" id="PS51194"/>
    </source>
</evidence>
<evidence type="ECO:0000313" key="6">
    <source>
        <dbReference type="EMBL" id="CAI3973415.1"/>
    </source>
</evidence>
<keyword evidence="2" id="KW-0175">Coiled coil</keyword>
<feature type="compositionally biased region" description="Low complexity" evidence="3">
    <location>
        <begin position="1"/>
        <end position="17"/>
    </location>
</feature>
<feature type="domain" description="Helicase C-terminal" evidence="5">
    <location>
        <begin position="866"/>
        <end position="1025"/>
    </location>
</feature>
<feature type="region of interest" description="Disordered" evidence="3">
    <location>
        <begin position="231"/>
        <end position="252"/>
    </location>
</feature>
<keyword evidence="1" id="KW-0378">Hydrolase</keyword>
<dbReference type="EMBL" id="CAMXCT010000073">
    <property type="protein sequence ID" value="CAI3973415.1"/>
    <property type="molecule type" value="Genomic_DNA"/>
</dbReference>
<dbReference type="GO" id="GO:0016787">
    <property type="term" value="F:hydrolase activity"/>
    <property type="evidence" value="ECO:0007669"/>
    <property type="project" value="UniProtKB-KW"/>
</dbReference>
<evidence type="ECO:0000256" key="1">
    <source>
        <dbReference type="ARBA" id="ARBA00022801"/>
    </source>
</evidence>
<dbReference type="EMBL" id="CAMXCT030000073">
    <property type="protein sequence ID" value="CAL4760727.1"/>
    <property type="molecule type" value="Genomic_DNA"/>
</dbReference>
<dbReference type="SUPFAM" id="SSF52540">
    <property type="entry name" value="P-loop containing nucleoside triphosphate hydrolases"/>
    <property type="match status" value="2"/>
</dbReference>
<dbReference type="InterPro" id="IPR001650">
    <property type="entry name" value="Helicase_C-like"/>
</dbReference>
<keyword evidence="9" id="KW-1185">Reference proteome</keyword>
<feature type="compositionally biased region" description="Pro residues" evidence="3">
    <location>
        <begin position="238"/>
        <end position="251"/>
    </location>
</feature>
<dbReference type="InterPro" id="IPR038718">
    <property type="entry name" value="SNF2-like_sf"/>
</dbReference>
<dbReference type="AlphaFoldDB" id="A0A9P1FG34"/>
<reference evidence="6" key="1">
    <citation type="submission" date="2022-10" db="EMBL/GenBank/DDBJ databases">
        <authorList>
            <person name="Chen Y."/>
            <person name="Dougan E. K."/>
            <person name="Chan C."/>
            <person name="Rhodes N."/>
            <person name="Thang M."/>
        </authorList>
    </citation>
    <scope>NUCLEOTIDE SEQUENCE</scope>
</reference>
<proteinExistence type="predicted"/>
<evidence type="ECO:0000313" key="7">
    <source>
        <dbReference type="EMBL" id="CAL1126790.1"/>
    </source>
</evidence>
<sequence>MSNNSSSSGSFSSSSSSSEDDPLLDLETVNLVNFTMGCREAQLQMTQHEQKVEEAKAQFDNKMRLRWNRDREYQSKHKRIQDARHEWMLAKQKPRAAAIPTVAGEAAAFANGQMVRIKTSYWKQLQVPAAAKSGSCHWRVCHFSGFSYTLSLPHSGNVLECVPPDAMEELDYELLPGSVVSIVEPPALSADVARQLHQVAQRCGSGARLKQRRSDTTFEVTFPNGATLLIPNGNLRPPNHPVAPQPRPQQPAPQKLLGFTYLDYVRDEEGRKGVVTGLCSEDPLNLKVILTSYSAHVSLPASTLTSEEVWFSQRVTELTKEAEELKEELEKSCAAAVEADAQLKALQAEQEKFVERHREAEDAKREAEGSARTLRVVKVARFKTSDRPQEWRDISSYVTVEWSVAMETAAGLRQLVPLGVFKTAAYQVVGETEADREEHIFSNQTLGAFRLSRAVAEKILKHRNIPTADPLHSFALLKAALGAGSHKVVLDVEVRDFFSGPVGLFVPKDVAPPTVLVNTLRPYQLTGFRWLVNNVRNGFGSLLADDMGLGKTLQTISLIMYLKQQNLLKPILIVVPSGLVQTWRRELEHWAKDLRVHLFYGKSRQLPSLRSFPSSAGAAGSPKRRRLNFKQAEPTVEPPVVEPSAPDVVLTSYAILRNDAELLAIPGFGGMILDEAQHIKNFNTKLSKAVKDVAEVVGHLRVALSGTPVENSLTDLHSIFDFILPGYLSSRSDFERTFGQPLKLAARKGNLCNVAEEKRSLLNRMKEPFLLRRLKTDPAISADLPDKVQQTHECELSPKQRKIYTLVQKMQWAACGGSGRNFKVLEMLQAMREVCNHPACLPEKRRPHGTGSHPATDIELSGKCAKFHELLDNILAAGEKALVFSSSLSAIDVLLQQIQRRKDRPCALKIIGNVAPEQRQALIDQFQNDPNCSLLLLSQVGTVGLNLTAATHVIHFDRQYNPAKENQATDRAHRIGQKRTVFVHFLISKDTFEERLAEILEQKQQLSDLVMFDCEKFITDMDNDELHKFFWLKS</sequence>
<dbReference type="Gene3D" id="3.40.50.10810">
    <property type="entry name" value="Tandem AAA-ATPase domain"/>
    <property type="match status" value="1"/>
</dbReference>
<feature type="region of interest" description="Disordered" evidence="3">
    <location>
        <begin position="1"/>
        <end position="22"/>
    </location>
</feature>
<evidence type="ECO:0000256" key="2">
    <source>
        <dbReference type="SAM" id="Coils"/>
    </source>
</evidence>
<dbReference type="Pfam" id="PF00271">
    <property type="entry name" value="Helicase_C"/>
    <property type="match status" value="1"/>
</dbReference>
<keyword evidence="8" id="KW-0547">Nucleotide-binding</keyword>
<dbReference type="GO" id="GO:0005524">
    <property type="term" value="F:ATP binding"/>
    <property type="evidence" value="ECO:0007669"/>
    <property type="project" value="InterPro"/>
</dbReference>
<dbReference type="PROSITE" id="PS51194">
    <property type="entry name" value="HELICASE_CTER"/>
    <property type="match status" value="1"/>
</dbReference>
<name>A0A9P1FG34_9DINO</name>
<keyword evidence="8" id="KW-0347">Helicase</keyword>
<feature type="coiled-coil region" evidence="2">
    <location>
        <begin position="38"/>
        <end position="65"/>
    </location>
</feature>
<dbReference type="SMART" id="SM00487">
    <property type="entry name" value="DEXDc"/>
    <property type="match status" value="1"/>
</dbReference>
<dbReference type="PANTHER" id="PTHR10799">
    <property type="entry name" value="SNF2/RAD54 HELICASE FAMILY"/>
    <property type="match status" value="1"/>
</dbReference>
<evidence type="ECO:0000256" key="3">
    <source>
        <dbReference type="SAM" id="MobiDB-lite"/>
    </source>
</evidence>
<dbReference type="Proteomes" id="UP001152797">
    <property type="component" value="Unassembled WGS sequence"/>
</dbReference>
<comment type="caution">
    <text evidence="6">The sequence shown here is derived from an EMBL/GenBank/DDBJ whole genome shotgun (WGS) entry which is preliminary data.</text>
</comment>
<dbReference type="InterPro" id="IPR049730">
    <property type="entry name" value="SNF2/RAD54-like_C"/>
</dbReference>
<gene>
    <name evidence="6" type="ORF">C1SCF055_LOCUS1922</name>
</gene>
<evidence type="ECO:0000259" key="4">
    <source>
        <dbReference type="PROSITE" id="PS51192"/>
    </source>
</evidence>
<dbReference type="InterPro" id="IPR000330">
    <property type="entry name" value="SNF2_N"/>
</dbReference>
<dbReference type="Pfam" id="PF00176">
    <property type="entry name" value="SNF2-rel_dom"/>
    <property type="match status" value="1"/>
</dbReference>
<feature type="coiled-coil region" evidence="2">
    <location>
        <begin position="312"/>
        <end position="366"/>
    </location>
</feature>
<reference evidence="7" key="2">
    <citation type="submission" date="2024-04" db="EMBL/GenBank/DDBJ databases">
        <authorList>
            <person name="Chen Y."/>
            <person name="Shah S."/>
            <person name="Dougan E. K."/>
            <person name="Thang M."/>
            <person name="Chan C."/>
        </authorList>
    </citation>
    <scope>NUCLEOTIDE SEQUENCE [LARGE SCALE GENOMIC DNA]</scope>
</reference>